<dbReference type="InterPro" id="IPR055355">
    <property type="entry name" value="ZP-C"/>
</dbReference>
<sequence>MSHVIAHFRGDLFSPNMQICKRCGDMFLIKCSSSLRLNLVPLVECNQTKKTHVFDFISNKETVHSLIMMLTNNDTKMFTVVTACNSLLSCVSMFVGAVDVCTLTGPTVIDFKANLNNVTDRCAYSLIADSHSGFQLFANFRERRRRDVSFVDSVALKLDVPDVNIVLEQGGRVLVNDVVVSINSTARDFHGVDISKTESGVTAEFSVSTISISVFFDGTTAQINTHIMFLNFCCLSLSSCELQYTDDTDSCNNCTTVTEHCNILTKHTFASCNVDLDPTPYINACKETMCRYPTEDGLITQFLWAYARACSLNGHNQLGDWWTKAECSPPKAYCQDVICSDHEFCGWKFSGEPACLCRALFGYKYRKSDTLGEPTVCEDNSAVLTLANCLLEERGIDHEVLHLYDPTCKGKLNENNMVTFKFDTSNLCGAEITVDINYTNAIINQNFTADIVRHDQVFIEFSCFHRQPDLRTVSFTIMDNSYVIRVKSGEWTYNVSMIPYIDEKCTKVVATDTEVKLNQKVWVELKTQGLDADTIAVVTDSCWATSVSDAYSTPRHDLIIDGCANPDDGTVRVRGNGVGTSNRFSFNMFEFRLHPRHVHLHCQLRLCLKENNNCVPTCPPSKRRRRFARSKYTQDEPALISMGWRK</sequence>
<dbReference type="SMART" id="SM00832">
    <property type="entry name" value="C8"/>
    <property type="match status" value="1"/>
</dbReference>
<dbReference type="PROSITE" id="PS51034">
    <property type="entry name" value="ZP_2"/>
    <property type="match status" value="1"/>
</dbReference>
<dbReference type="InterPro" id="IPR014853">
    <property type="entry name" value="VWF/SSPO/ZAN-like_Cys-rich_dom"/>
</dbReference>
<dbReference type="STRING" id="37003.ENSKMAP00000025295"/>
<keyword evidence="5" id="KW-1185">Reference proteome</keyword>
<dbReference type="GeneTree" id="ENSGT00940000156038"/>
<dbReference type="Pfam" id="PF08742">
    <property type="entry name" value="C8"/>
    <property type="match status" value="1"/>
</dbReference>
<dbReference type="Ensembl" id="ENSKMAT00000025615.1">
    <property type="protein sequence ID" value="ENSKMAP00000025295.1"/>
    <property type="gene ID" value="ENSKMAG00000018735.1"/>
</dbReference>
<dbReference type="Gene3D" id="2.60.40.4100">
    <property type="entry name" value="Zona pellucida, ZP-C domain"/>
    <property type="match status" value="1"/>
</dbReference>
<evidence type="ECO:0000256" key="1">
    <source>
        <dbReference type="ARBA" id="ARBA00022729"/>
    </source>
</evidence>
<dbReference type="PANTHER" id="PTHR14002:SF50">
    <property type="entry name" value="ALPHA-TECTORIN-LIKE-RELATED"/>
    <property type="match status" value="1"/>
</dbReference>
<accession>A0A3Q3B7L8</accession>
<dbReference type="Proteomes" id="UP000264800">
    <property type="component" value="Unplaced"/>
</dbReference>
<dbReference type="Gene3D" id="2.60.40.3210">
    <property type="entry name" value="Zona pellucida, ZP-N domain"/>
    <property type="match status" value="1"/>
</dbReference>
<reference evidence="4" key="1">
    <citation type="submission" date="2025-08" db="UniProtKB">
        <authorList>
            <consortium name="Ensembl"/>
        </authorList>
    </citation>
    <scope>IDENTIFICATION</scope>
</reference>
<dbReference type="InterPro" id="IPR001507">
    <property type="entry name" value="ZP_dom"/>
</dbReference>
<evidence type="ECO:0000313" key="4">
    <source>
        <dbReference type="Ensembl" id="ENSKMAP00000025295.1"/>
    </source>
</evidence>
<protein>
    <submittedName>
        <fullName evidence="4">Alpha-tectorin-like</fullName>
    </submittedName>
</protein>
<evidence type="ECO:0000313" key="5">
    <source>
        <dbReference type="Proteomes" id="UP000264800"/>
    </source>
</evidence>
<keyword evidence="1" id="KW-0732">Signal</keyword>
<evidence type="ECO:0000259" key="3">
    <source>
        <dbReference type="PROSITE" id="PS51034"/>
    </source>
</evidence>
<organism evidence="4 5">
    <name type="scientific">Kryptolebias marmoratus</name>
    <name type="common">Mangrove killifish</name>
    <name type="synonym">Rivulus marmoratus</name>
    <dbReference type="NCBI Taxonomy" id="37003"/>
    <lineage>
        <taxon>Eukaryota</taxon>
        <taxon>Metazoa</taxon>
        <taxon>Chordata</taxon>
        <taxon>Craniata</taxon>
        <taxon>Vertebrata</taxon>
        <taxon>Euteleostomi</taxon>
        <taxon>Actinopterygii</taxon>
        <taxon>Neopterygii</taxon>
        <taxon>Teleostei</taxon>
        <taxon>Neoteleostei</taxon>
        <taxon>Acanthomorphata</taxon>
        <taxon>Ovalentaria</taxon>
        <taxon>Atherinomorphae</taxon>
        <taxon>Cyprinodontiformes</taxon>
        <taxon>Rivulidae</taxon>
        <taxon>Kryptolebias</taxon>
    </lineage>
</organism>
<keyword evidence="2" id="KW-1015">Disulfide bond</keyword>
<evidence type="ECO:0000256" key="2">
    <source>
        <dbReference type="ARBA" id="ARBA00023157"/>
    </source>
</evidence>
<reference evidence="4" key="2">
    <citation type="submission" date="2025-09" db="UniProtKB">
        <authorList>
            <consortium name="Ensembl"/>
        </authorList>
    </citation>
    <scope>IDENTIFICATION</scope>
</reference>
<dbReference type="Pfam" id="PF00100">
    <property type="entry name" value="Zona_pellucida"/>
    <property type="match status" value="1"/>
</dbReference>
<dbReference type="PANTHER" id="PTHR14002">
    <property type="entry name" value="ENDOGLIN/TGF-BETA RECEPTOR TYPE III"/>
    <property type="match status" value="1"/>
</dbReference>
<feature type="domain" description="ZP" evidence="3">
    <location>
        <begin position="376"/>
        <end position="625"/>
    </location>
</feature>
<dbReference type="AlphaFoldDB" id="A0A3Q3B7L8"/>
<proteinExistence type="predicted"/>
<name>A0A3Q3B7L8_KRYMA</name>
<dbReference type="SMART" id="SM00241">
    <property type="entry name" value="ZP"/>
    <property type="match status" value="1"/>
</dbReference>
<dbReference type="InterPro" id="IPR042235">
    <property type="entry name" value="ZP-C_dom"/>
</dbReference>